<dbReference type="EMBL" id="PEVC01000061">
    <property type="protein sequence ID" value="PIV00177.1"/>
    <property type="molecule type" value="Genomic_DNA"/>
</dbReference>
<dbReference type="GO" id="GO:0003677">
    <property type="term" value="F:DNA binding"/>
    <property type="evidence" value="ECO:0007669"/>
    <property type="project" value="InterPro"/>
</dbReference>
<reference evidence="2" key="1">
    <citation type="submission" date="2017-09" db="EMBL/GenBank/DDBJ databases">
        <title>Depth-based differentiation of microbial function through sediment-hosted aquifers and enrichment of novel symbionts in the deep terrestrial subsurface.</title>
        <authorList>
            <person name="Probst A.J."/>
            <person name="Ladd B."/>
            <person name="Jarett J.K."/>
            <person name="Geller-Mcgrath D.E."/>
            <person name="Sieber C.M.K."/>
            <person name="Emerson J.B."/>
            <person name="Anantharaman K."/>
            <person name="Thomas B.C."/>
            <person name="Malmstrom R."/>
            <person name="Stieglmeier M."/>
            <person name="Klingl A."/>
            <person name="Woyke T."/>
            <person name="Ryan C.M."/>
            <person name="Banfield J.F."/>
        </authorList>
    </citation>
    <scope>NUCLEOTIDE SEQUENCE [LARGE SCALE GENOMIC DNA]</scope>
</reference>
<proteinExistence type="predicted"/>
<accession>A0A2M7BAP8</accession>
<protein>
    <submittedName>
        <fullName evidence="1">Uncharacterized protein</fullName>
    </submittedName>
</protein>
<gene>
    <name evidence="1" type="ORF">COS54_03560</name>
</gene>
<name>A0A2M7BAP8_9BACT</name>
<dbReference type="SUPFAM" id="SSF143422">
    <property type="entry name" value="Transposase IS200-like"/>
    <property type="match status" value="1"/>
</dbReference>
<evidence type="ECO:0000313" key="2">
    <source>
        <dbReference type="Proteomes" id="UP000229631"/>
    </source>
</evidence>
<dbReference type="GO" id="GO:0004803">
    <property type="term" value="F:transposase activity"/>
    <property type="evidence" value="ECO:0007669"/>
    <property type="project" value="InterPro"/>
</dbReference>
<dbReference type="InterPro" id="IPR036515">
    <property type="entry name" value="Transposase_17_sf"/>
</dbReference>
<sequence>MKLSLFLISSYENRKKFISESLLKNDFLVDNICYCFMPTHFHFLLKQLKDGGISRFISNLINSYTRFLNTKQKKEWSFFSGQV</sequence>
<dbReference type="AlphaFoldDB" id="A0A2M7BAP8"/>
<comment type="caution">
    <text evidence="1">The sequence shown here is derived from an EMBL/GenBank/DDBJ whole genome shotgun (WGS) entry which is preliminary data.</text>
</comment>
<dbReference type="GO" id="GO:0006313">
    <property type="term" value="P:DNA transposition"/>
    <property type="evidence" value="ECO:0007669"/>
    <property type="project" value="InterPro"/>
</dbReference>
<evidence type="ECO:0000313" key="1">
    <source>
        <dbReference type="EMBL" id="PIV00177.1"/>
    </source>
</evidence>
<dbReference type="Proteomes" id="UP000229631">
    <property type="component" value="Unassembled WGS sequence"/>
</dbReference>
<dbReference type="Gene3D" id="3.30.70.1290">
    <property type="entry name" value="Transposase IS200-like"/>
    <property type="match status" value="1"/>
</dbReference>
<organism evidence="1 2">
    <name type="scientific">Candidatus Shapirobacteria bacterium CG03_land_8_20_14_0_80_39_12</name>
    <dbReference type="NCBI Taxonomy" id="1974879"/>
    <lineage>
        <taxon>Bacteria</taxon>
        <taxon>Candidatus Shapironibacteriota</taxon>
    </lineage>
</organism>